<feature type="region of interest" description="Disordered" evidence="1">
    <location>
        <begin position="109"/>
        <end position="141"/>
    </location>
</feature>
<evidence type="ECO:0008006" key="5">
    <source>
        <dbReference type="Google" id="ProtNLM"/>
    </source>
</evidence>
<evidence type="ECO:0000256" key="1">
    <source>
        <dbReference type="SAM" id="MobiDB-lite"/>
    </source>
</evidence>
<proteinExistence type="predicted"/>
<accession>A0A1I5S826</accession>
<feature type="chain" id="PRO_5010304250" description="Zinc-binding protein" evidence="2">
    <location>
        <begin position="21"/>
        <end position="197"/>
    </location>
</feature>
<sequence length="197" mass="21555">MRHLLLALPFALLPLTAAQAHDDHDHEHGSLGAHEHGVASLNVALDGQALELQIDSPAMNFVGFEHAAKSDADKAKVAAAKAELEKPIELFGLAAGACQVTKQELESPLFGDHDHHHEDEAHEHEHADANEHEHEHEHSDIEASYQLSCKQVDALKQLDLSELFKRFPATQKIQVQLIGPSGQQGVELTPAQPRLSF</sequence>
<feature type="signal peptide" evidence="2">
    <location>
        <begin position="1"/>
        <end position="20"/>
    </location>
</feature>
<dbReference type="InterPro" id="IPR021253">
    <property type="entry name" value="ZrgA-like"/>
</dbReference>
<dbReference type="EMBL" id="FOWP01000019">
    <property type="protein sequence ID" value="SFP66870.1"/>
    <property type="molecule type" value="Genomic_DNA"/>
</dbReference>
<keyword evidence="2" id="KW-0732">Signal</keyword>
<dbReference type="STRING" id="658457.SAMN05216601_11950"/>
<dbReference type="Pfam" id="PF10986">
    <property type="entry name" value="ZrgA"/>
    <property type="match status" value="1"/>
</dbReference>
<name>A0A1I5S826_9GAMM</name>
<dbReference type="OrthoDB" id="7346546at2"/>
<dbReference type="RefSeq" id="WP_074941627.1">
    <property type="nucleotide sequence ID" value="NZ_FOWP01000019.1"/>
</dbReference>
<evidence type="ECO:0000313" key="4">
    <source>
        <dbReference type="Proteomes" id="UP000182400"/>
    </source>
</evidence>
<dbReference type="Proteomes" id="UP000182400">
    <property type="component" value="Unassembled WGS sequence"/>
</dbReference>
<organism evidence="3 4">
    <name type="scientific">Ectopseudomonas composti</name>
    <dbReference type="NCBI Taxonomy" id="658457"/>
    <lineage>
        <taxon>Bacteria</taxon>
        <taxon>Pseudomonadati</taxon>
        <taxon>Pseudomonadota</taxon>
        <taxon>Gammaproteobacteria</taxon>
        <taxon>Pseudomonadales</taxon>
        <taxon>Pseudomonadaceae</taxon>
        <taxon>Ectopseudomonas</taxon>
    </lineage>
</organism>
<protein>
    <recommendedName>
        <fullName evidence="5">Zinc-binding protein</fullName>
    </recommendedName>
</protein>
<evidence type="ECO:0000313" key="3">
    <source>
        <dbReference type="EMBL" id="SFP66870.1"/>
    </source>
</evidence>
<reference evidence="3 4" key="1">
    <citation type="submission" date="2016-10" db="EMBL/GenBank/DDBJ databases">
        <authorList>
            <person name="de Groot N.N."/>
        </authorList>
    </citation>
    <scope>NUCLEOTIDE SEQUENCE [LARGE SCALE GENOMIC DNA]</scope>
    <source>
        <strain evidence="3 4">CCUG 59231</strain>
    </source>
</reference>
<evidence type="ECO:0000256" key="2">
    <source>
        <dbReference type="SAM" id="SignalP"/>
    </source>
</evidence>
<gene>
    <name evidence="3" type="ORF">SAMN05216601_11950</name>
</gene>
<feature type="compositionally biased region" description="Basic and acidic residues" evidence="1">
    <location>
        <begin position="111"/>
        <end position="141"/>
    </location>
</feature>
<dbReference type="AlphaFoldDB" id="A0A1I5S826"/>